<feature type="domain" description="DNA ligase ATP-dependent C-terminal" evidence="6">
    <location>
        <begin position="221"/>
        <end position="329"/>
    </location>
</feature>
<dbReference type="InterPro" id="IPR012310">
    <property type="entry name" value="DNA_ligase_ATP-dep_cent"/>
</dbReference>
<keyword evidence="3 7" id="KW-0436">Ligase</keyword>
<feature type="domain" description="ATP-dependent DNA ligase family profile" evidence="5">
    <location>
        <begin position="16"/>
        <end position="199"/>
    </location>
</feature>
<dbReference type="GO" id="GO:0016874">
    <property type="term" value="F:ligase activity"/>
    <property type="evidence" value="ECO:0007669"/>
    <property type="project" value="UniProtKB-KW"/>
</dbReference>
<dbReference type="PANTHER" id="PTHR45674">
    <property type="entry name" value="DNA LIGASE 1/3 FAMILY MEMBER"/>
    <property type="match status" value="1"/>
</dbReference>
<evidence type="ECO:0000259" key="5">
    <source>
        <dbReference type="Pfam" id="PF01068"/>
    </source>
</evidence>
<dbReference type="Pfam" id="PF04679">
    <property type="entry name" value="DNA_ligase_A_C"/>
    <property type="match status" value="1"/>
</dbReference>
<dbReference type="PANTHER" id="PTHR45674:SF4">
    <property type="entry name" value="DNA LIGASE 1"/>
    <property type="match status" value="1"/>
</dbReference>
<evidence type="ECO:0000259" key="6">
    <source>
        <dbReference type="Pfam" id="PF04679"/>
    </source>
</evidence>
<gene>
    <name evidence="7" type="primary">lig</name>
    <name evidence="7" type="ORF">GCM10011609_83970</name>
</gene>
<evidence type="ECO:0000313" key="7">
    <source>
        <dbReference type="EMBL" id="GGN28099.1"/>
    </source>
</evidence>
<dbReference type="SUPFAM" id="SSF50249">
    <property type="entry name" value="Nucleic acid-binding proteins"/>
    <property type="match status" value="1"/>
</dbReference>
<accession>A0ABQ2IV61</accession>
<dbReference type="PROSITE" id="PS00697">
    <property type="entry name" value="DNA_LIGASE_A1"/>
    <property type="match status" value="1"/>
</dbReference>
<reference evidence="8" key="1">
    <citation type="journal article" date="2019" name="Int. J. Syst. Evol. Microbiol.">
        <title>The Global Catalogue of Microorganisms (GCM) 10K type strain sequencing project: providing services to taxonomists for standard genome sequencing and annotation.</title>
        <authorList>
            <consortium name="The Broad Institute Genomics Platform"/>
            <consortium name="The Broad Institute Genome Sequencing Center for Infectious Disease"/>
            <person name="Wu L."/>
            <person name="Ma J."/>
        </authorList>
    </citation>
    <scope>NUCLEOTIDE SEQUENCE [LARGE SCALE GENOMIC DNA]</scope>
    <source>
        <strain evidence="8">CGMCC 4.7319</strain>
    </source>
</reference>
<dbReference type="Gene3D" id="2.40.50.140">
    <property type="entry name" value="Nucleic acid-binding proteins"/>
    <property type="match status" value="1"/>
</dbReference>
<evidence type="ECO:0000313" key="8">
    <source>
        <dbReference type="Proteomes" id="UP000597656"/>
    </source>
</evidence>
<dbReference type="Gene3D" id="3.30.470.30">
    <property type="entry name" value="DNA ligase/mRNA capping enzyme"/>
    <property type="match status" value="1"/>
</dbReference>
<comment type="caution">
    <text evidence="7">The sequence shown here is derived from an EMBL/GenBank/DDBJ whole genome shotgun (WGS) entry which is preliminary data.</text>
</comment>
<dbReference type="EMBL" id="BMNC01000026">
    <property type="protein sequence ID" value="GGN28099.1"/>
    <property type="molecule type" value="Genomic_DNA"/>
</dbReference>
<dbReference type="InterPro" id="IPR044119">
    <property type="entry name" value="Adenylation_LigC-like"/>
</dbReference>
<protein>
    <recommendedName>
        <fullName evidence="2">DNA ligase (ATP)</fullName>
        <ecNumber evidence="2">6.5.1.1</ecNumber>
    </recommendedName>
</protein>
<evidence type="ECO:0000256" key="3">
    <source>
        <dbReference type="ARBA" id="ARBA00022598"/>
    </source>
</evidence>
<dbReference type="InterPro" id="IPR012309">
    <property type="entry name" value="DNA_ligase_ATP-dep_C"/>
</dbReference>
<proteinExistence type="inferred from homology"/>
<dbReference type="InterPro" id="IPR012340">
    <property type="entry name" value="NA-bd_OB-fold"/>
</dbReference>
<dbReference type="InterPro" id="IPR044117">
    <property type="entry name" value="OBF_LigC-like"/>
</dbReference>
<dbReference type="NCBIfam" id="NF006078">
    <property type="entry name" value="PRK08224.1"/>
    <property type="match status" value="1"/>
</dbReference>
<dbReference type="EC" id="6.5.1.1" evidence="2"/>
<dbReference type="CDD" id="cd07970">
    <property type="entry name" value="OBF_DNA_ligase_LigC"/>
    <property type="match status" value="1"/>
</dbReference>
<keyword evidence="8" id="KW-1185">Reference proteome</keyword>
<dbReference type="SUPFAM" id="SSF56091">
    <property type="entry name" value="DNA ligase/mRNA capping enzyme, catalytic domain"/>
    <property type="match status" value="1"/>
</dbReference>
<name>A0ABQ2IV61_9PSEU</name>
<evidence type="ECO:0000256" key="4">
    <source>
        <dbReference type="ARBA" id="ARBA00034003"/>
    </source>
</evidence>
<evidence type="ECO:0000256" key="1">
    <source>
        <dbReference type="ARBA" id="ARBA00007572"/>
    </source>
</evidence>
<comment type="catalytic activity">
    <reaction evidence="4">
        <text>ATP + (deoxyribonucleotide)n-3'-hydroxyl + 5'-phospho-(deoxyribonucleotide)m = (deoxyribonucleotide)n+m + AMP + diphosphate.</text>
        <dbReference type="EC" id="6.5.1.1"/>
    </reaction>
</comment>
<dbReference type="Pfam" id="PF01068">
    <property type="entry name" value="DNA_ligase_A_M"/>
    <property type="match status" value="1"/>
</dbReference>
<dbReference type="InterPro" id="IPR050191">
    <property type="entry name" value="ATP-dep_DNA_ligase"/>
</dbReference>
<comment type="similarity">
    <text evidence="1">Belongs to the ATP-dependent DNA ligase family.</text>
</comment>
<dbReference type="Proteomes" id="UP000597656">
    <property type="component" value="Unassembled WGS sequence"/>
</dbReference>
<dbReference type="CDD" id="cd07905">
    <property type="entry name" value="Adenylation_DNA_ligase_LigC"/>
    <property type="match status" value="1"/>
</dbReference>
<evidence type="ECO:0000256" key="2">
    <source>
        <dbReference type="ARBA" id="ARBA00012727"/>
    </source>
</evidence>
<dbReference type="InterPro" id="IPR016059">
    <property type="entry name" value="DNA_ligase_ATP-dep_CS"/>
</dbReference>
<organism evidence="7 8">
    <name type="scientific">Lentzea pudingi</name>
    <dbReference type="NCBI Taxonomy" id="1789439"/>
    <lineage>
        <taxon>Bacteria</taxon>
        <taxon>Bacillati</taxon>
        <taxon>Actinomycetota</taxon>
        <taxon>Actinomycetes</taxon>
        <taxon>Pseudonocardiales</taxon>
        <taxon>Pseudonocardiaceae</taxon>
        <taxon>Lentzea</taxon>
    </lineage>
</organism>
<sequence length="358" mass="39613">MQVTIADLPVTPPLQPMLATAVDGIPDDANLFFEPKWDGFRCVVFRSGDEVLLQSRSGKPLNRYFPEVVASMLDVLPDRVVVDGELVVAKNDELDFDALSERIHPAASRVTMLSESTPATFVAFDLLALGSEVLLESPTIARREALLELPGLNVTPATTSVETARQWFTLFEGAGLDGVMGKPSDGPYTPGKRSMIKVKHARTADVVLAGLRWHKDTEPGTAVGSLLLGVYDSQDLLHHIGVCGSFKAAERRELAAELAPLITTGDHPWADPQPGQRIPGEINRWRGKQAEYVALRPERVLEIHYTQTEGEQPVRLRHNGQFARWRPDREPLSCRYDQLEIPARYDVASVLKGELRAR</sequence>